<dbReference type="RefSeq" id="XP_028485202.1">
    <property type="nucleotide sequence ID" value="XM_028626661.1"/>
</dbReference>
<evidence type="ECO:0000313" key="2">
    <source>
        <dbReference type="Proteomes" id="UP000283841"/>
    </source>
</evidence>
<dbReference type="Proteomes" id="UP000283841">
    <property type="component" value="Unassembled WGS sequence"/>
</dbReference>
<dbReference type="EMBL" id="RCNU01000005">
    <property type="protein sequence ID" value="RWQ95557.1"/>
    <property type="molecule type" value="Genomic_DNA"/>
</dbReference>
<dbReference type="VEuPathDB" id="FungiDB:C8Q69DRAFT_258722"/>
<accession>A0A443HUR0</accession>
<keyword evidence="2" id="KW-1185">Reference proteome</keyword>
<organism evidence="1 2">
    <name type="scientific">Byssochlamys spectabilis</name>
    <name type="common">Paecilomyces variotii</name>
    <dbReference type="NCBI Taxonomy" id="264951"/>
    <lineage>
        <taxon>Eukaryota</taxon>
        <taxon>Fungi</taxon>
        <taxon>Dikarya</taxon>
        <taxon>Ascomycota</taxon>
        <taxon>Pezizomycotina</taxon>
        <taxon>Eurotiomycetes</taxon>
        <taxon>Eurotiomycetidae</taxon>
        <taxon>Eurotiales</taxon>
        <taxon>Thermoascaceae</taxon>
        <taxon>Paecilomyces</taxon>
    </lineage>
</organism>
<dbReference type="GeneID" id="39595938"/>
<comment type="caution">
    <text evidence="1">The sequence shown here is derived from an EMBL/GenBank/DDBJ whole genome shotgun (WGS) entry which is preliminary data.</text>
</comment>
<name>A0A443HUR0_BYSSP</name>
<evidence type="ECO:0000313" key="1">
    <source>
        <dbReference type="EMBL" id="RWQ95557.1"/>
    </source>
</evidence>
<dbReference type="AlphaFoldDB" id="A0A443HUR0"/>
<reference evidence="1 2" key="1">
    <citation type="journal article" date="2018" name="Front. Microbiol.">
        <title>Genomic and genetic insights into a cosmopolitan fungus, Paecilomyces variotii (Eurotiales).</title>
        <authorList>
            <person name="Urquhart A.S."/>
            <person name="Mondo S.J."/>
            <person name="Makela M.R."/>
            <person name="Hane J.K."/>
            <person name="Wiebenga A."/>
            <person name="He G."/>
            <person name="Mihaltcheva S."/>
            <person name="Pangilinan J."/>
            <person name="Lipzen A."/>
            <person name="Barry K."/>
            <person name="de Vries R.P."/>
            <person name="Grigoriev I.V."/>
            <person name="Idnurm A."/>
        </authorList>
    </citation>
    <scope>NUCLEOTIDE SEQUENCE [LARGE SCALE GENOMIC DNA]</scope>
    <source>
        <strain evidence="1 2">CBS 101075</strain>
    </source>
</reference>
<proteinExistence type="predicted"/>
<sequence length="214" mass="24013">MPLDFRCFSDLTVVSNSRYLACSLFFSGSRFSFNGDVALHSRVQFSFSSIARASHRQVPCIAHATLLPPSSPCCVSFPFFVAYVARLFGNIQAEEEKESSQRLNFLTVHPTYPRSYLPGFLARFLGFVHTSVVCFDPPVRSQFVSNVREMHAIGVELKLSHKLFFSFSLKDSLVQSVYSVLFSLSRQLFPWYGSLSLAVRFLTLSGPFAGTDSM</sequence>
<gene>
    <name evidence="1" type="ORF">C8Q69DRAFT_258722</name>
</gene>
<protein>
    <submittedName>
        <fullName evidence="1">Uncharacterized protein</fullName>
    </submittedName>
</protein>